<proteinExistence type="inferred from homology"/>
<dbReference type="PANTHER" id="PTHR31642">
    <property type="entry name" value="TRICHOTHECENE 3-O-ACETYLTRANSFERASE"/>
    <property type="match status" value="1"/>
</dbReference>
<dbReference type="EMBL" id="KZ451969">
    <property type="protein sequence ID" value="PKA57183.1"/>
    <property type="molecule type" value="Genomic_DNA"/>
</dbReference>
<dbReference type="STRING" id="1088818.A0A2I0ANS0"/>
<dbReference type="PANTHER" id="PTHR31642:SF231">
    <property type="entry name" value="BAHD FAMILY ACYLTRANSFERASE, CLADE V"/>
    <property type="match status" value="1"/>
</dbReference>
<dbReference type="Gene3D" id="3.30.559.10">
    <property type="entry name" value="Chloramphenicol acetyltransferase-like domain"/>
    <property type="match status" value="2"/>
</dbReference>
<sequence>METVFLNEQNVKRGKILSLVSPRNHTSRDAVFLSNIDQTVAFNVETVFFYEGPECDGSQAPGSDIIERVKKAVAEELLIPYFFMAGRLRFNLQKSRLELVCNNEGVLFVGATSSLRLSDLGDLSCPNPSFQQLVLQIKRFQILVDTPLFSIQVTKFKCGGFSIGFVTNHSILDGRSAAAMFTALASACRGEGMKTNEVVIIDRSCMMARDPPQITFNHPEYMICSSFEAVVAHLWRARTGAVFSDPTKVSSVLFAVDIRSKMSPQLPSGFSGNAVITASASARVEDFVERSWQLSYFVRLVKEAIERVSDEYVRSVIDWLEVNKGVPCAMNGNFFVSAWWKLPFNEIDFGWGRPVWGGPVAGGMEEFVLLLSDGNGMGKESGINVWIALEPEKMLKFESLIRL</sequence>
<dbReference type="InterPro" id="IPR023213">
    <property type="entry name" value="CAT-like_dom_sf"/>
</dbReference>
<name>A0A2I0ANS0_9ASPA</name>
<accession>A0A2I0ANS0</accession>
<dbReference type="AlphaFoldDB" id="A0A2I0ANS0"/>
<dbReference type="OrthoDB" id="671439at2759"/>
<dbReference type="GO" id="GO:0102406">
    <property type="term" value="F:omega-hydroxypalmitate O-sinapoyl transferase activity"/>
    <property type="evidence" value="ECO:0007669"/>
    <property type="project" value="UniProtKB-EC"/>
</dbReference>
<evidence type="ECO:0000256" key="3">
    <source>
        <dbReference type="ARBA" id="ARBA00023315"/>
    </source>
</evidence>
<organism evidence="4 5">
    <name type="scientific">Apostasia shenzhenica</name>
    <dbReference type="NCBI Taxonomy" id="1088818"/>
    <lineage>
        <taxon>Eukaryota</taxon>
        <taxon>Viridiplantae</taxon>
        <taxon>Streptophyta</taxon>
        <taxon>Embryophyta</taxon>
        <taxon>Tracheophyta</taxon>
        <taxon>Spermatophyta</taxon>
        <taxon>Magnoliopsida</taxon>
        <taxon>Liliopsida</taxon>
        <taxon>Asparagales</taxon>
        <taxon>Orchidaceae</taxon>
        <taxon>Apostasioideae</taxon>
        <taxon>Apostasia</taxon>
    </lineage>
</organism>
<evidence type="ECO:0000313" key="5">
    <source>
        <dbReference type="Proteomes" id="UP000236161"/>
    </source>
</evidence>
<comment type="similarity">
    <text evidence="1">Belongs to the plant acyltransferase family.</text>
</comment>
<keyword evidence="3 4" id="KW-0012">Acyltransferase</keyword>
<reference evidence="4 5" key="1">
    <citation type="journal article" date="2017" name="Nature">
        <title>The Apostasia genome and the evolution of orchids.</title>
        <authorList>
            <person name="Zhang G.Q."/>
            <person name="Liu K.W."/>
            <person name="Li Z."/>
            <person name="Lohaus R."/>
            <person name="Hsiao Y.Y."/>
            <person name="Niu S.C."/>
            <person name="Wang J.Y."/>
            <person name="Lin Y.C."/>
            <person name="Xu Q."/>
            <person name="Chen L.J."/>
            <person name="Yoshida K."/>
            <person name="Fujiwara S."/>
            <person name="Wang Z.W."/>
            <person name="Zhang Y.Q."/>
            <person name="Mitsuda N."/>
            <person name="Wang M."/>
            <person name="Liu G.H."/>
            <person name="Pecoraro L."/>
            <person name="Huang H.X."/>
            <person name="Xiao X.J."/>
            <person name="Lin M."/>
            <person name="Wu X.Y."/>
            <person name="Wu W.L."/>
            <person name="Chen Y.Y."/>
            <person name="Chang S.B."/>
            <person name="Sakamoto S."/>
            <person name="Ohme-Takagi M."/>
            <person name="Yagi M."/>
            <person name="Zeng S.J."/>
            <person name="Shen C.Y."/>
            <person name="Yeh C.M."/>
            <person name="Luo Y.B."/>
            <person name="Tsai W.C."/>
            <person name="Van de Peer Y."/>
            <person name="Liu Z.J."/>
        </authorList>
    </citation>
    <scope>NUCLEOTIDE SEQUENCE [LARGE SCALE GENOMIC DNA]</scope>
    <source>
        <strain evidence="5">cv. Shenzhen</strain>
        <tissue evidence="4">Stem</tissue>
    </source>
</reference>
<dbReference type="Pfam" id="PF02458">
    <property type="entry name" value="Transferase"/>
    <property type="match status" value="2"/>
</dbReference>
<dbReference type="EC" id="2.3.1.188" evidence="4"/>
<protein>
    <submittedName>
        <fullName evidence="4">Omega-hydroxypalmitate O-feruloyl transferase</fullName>
        <ecNumber evidence="4">2.3.1.188</ecNumber>
    </submittedName>
</protein>
<evidence type="ECO:0000256" key="1">
    <source>
        <dbReference type="ARBA" id="ARBA00009861"/>
    </source>
</evidence>
<dbReference type="Proteomes" id="UP000236161">
    <property type="component" value="Unassembled WGS sequence"/>
</dbReference>
<gene>
    <name evidence="4" type="primary">HHT1</name>
    <name evidence="4" type="ORF">AXF42_Ash002487</name>
</gene>
<evidence type="ECO:0000256" key="2">
    <source>
        <dbReference type="ARBA" id="ARBA00022679"/>
    </source>
</evidence>
<dbReference type="InterPro" id="IPR050317">
    <property type="entry name" value="Plant_Fungal_Acyltransferase"/>
</dbReference>
<keyword evidence="5" id="KW-1185">Reference proteome</keyword>
<evidence type="ECO:0000313" key="4">
    <source>
        <dbReference type="EMBL" id="PKA57183.1"/>
    </source>
</evidence>
<keyword evidence="2 4" id="KW-0808">Transferase</keyword>